<dbReference type="AlphaFoldDB" id="A0A655A209"/>
<proteinExistence type="predicted"/>
<dbReference type="EMBL" id="CNGE01000014">
    <property type="protein sequence ID" value="CKR60286.1"/>
    <property type="molecule type" value="Genomic_DNA"/>
</dbReference>
<reference evidence="1 2" key="1">
    <citation type="submission" date="2015-03" db="EMBL/GenBank/DDBJ databases">
        <authorList>
            <consortium name="Pathogen Informatics"/>
        </authorList>
    </citation>
    <scope>NUCLEOTIDE SEQUENCE [LARGE SCALE GENOMIC DNA]</scope>
    <source>
        <strain evidence="1 2">Bir 172</strain>
    </source>
</reference>
<sequence length="217" mass="23077">MQPFLLQPAREPGCSAQHFLGHVLWNVVGHRPHGVGERGIEATRRTAICDTPRTDGLVKLLLRIHRAGVGVGPTLLAAHAAHLVGDYRAGADGIGVITKLGQLLGGGGLFDRHLMILPAPCCARQRGGQTRMVGRLVHVAALIVADPHGRANGLHVSRRKRDQRGAYGVRLPLSTECGRRGVGRIGWALKGRRADKTVTRGDRVGASGSLDALPALE</sequence>
<dbReference type="Proteomes" id="UP000048948">
    <property type="component" value="Unassembled WGS sequence"/>
</dbReference>
<protein>
    <submittedName>
        <fullName evidence="1">Uncharacterized protein</fullName>
    </submittedName>
</protein>
<accession>A0A655A209</accession>
<evidence type="ECO:0000313" key="1">
    <source>
        <dbReference type="EMBL" id="CKR60286.1"/>
    </source>
</evidence>
<evidence type="ECO:0000313" key="2">
    <source>
        <dbReference type="Proteomes" id="UP000048948"/>
    </source>
</evidence>
<gene>
    <name evidence="1" type="ORF">ERS027646_00169</name>
</gene>
<organism evidence="1 2">
    <name type="scientific">Mycobacterium tuberculosis</name>
    <dbReference type="NCBI Taxonomy" id="1773"/>
    <lineage>
        <taxon>Bacteria</taxon>
        <taxon>Bacillati</taxon>
        <taxon>Actinomycetota</taxon>
        <taxon>Actinomycetes</taxon>
        <taxon>Mycobacteriales</taxon>
        <taxon>Mycobacteriaceae</taxon>
        <taxon>Mycobacterium</taxon>
        <taxon>Mycobacterium tuberculosis complex</taxon>
    </lineage>
</organism>
<name>A0A655A209_MYCTX</name>